<dbReference type="InterPro" id="IPR002549">
    <property type="entry name" value="AI-2E-like"/>
</dbReference>
<comment type="caution">
    <text evidence="9">The sequence shown here is derived from an EMBL/GenBank/DDBJ whole genome shotgun (WGS) entry which is preliminary data.</text>
</comment>
<evidence type="ECO:0000256" key="1">
    <source>
        <dbReference type="ARBA" id="ARBA00004651"/>
    </source>
</evidence>
<keyword evidence="7 8" id="KW-0472">Membrane</keyword>
<evidence type="ECO:0000256" key="5">
    <source>
        <dbReference type="ARBA" id="ARBA00022692"/>
    </source>
</evidence>
<keyword evidence="4" id="KW-1003">Cell membrane</keyword>
<dbReference type="Proteomes" id="UP000627781">
    <property type="component" value="Unassembled WGS sequence"/>
</dbReference>
<dbReference type="EMBL" id="JACSRA010000010">
    <property type="protein sequence ID" value="MBD7911363.1"/>
    <property type="molecule type" value="Genomic_DNA"/>
</dbReference>
<evidence type="ECO:0000256" key="2">
    <source>
        <dbReference type="ARBA" id="ARBA00009773"/>
    </source>
</evidence>
<feature type="transmembrane region" description="Helical" evidence="8">
    <location>
        <begin position="233"/>
        <end position="258"/>
    </location>
</feature>
<feature type="transmembrane region" description="Helical" evidence="8">
    <location>
        <begin position="163"/>
        <end position="185"/>
    </location>
</feature>
<sequence>MFFDRNIKYRDILIFALIGIVGYKVIDNYTFIFDLVGKFISIVSPFIYSLIFAYILNPIMKMFENRLRFKRGLSILVTYVSIFSIVVLLFIYVIPSILDSIISITSDIPTYVRMVQGWINEATKNENIYEIVKETGVLDYLSIITTKFGSLLVSALEGSLSSVLSITTNLVKIILGFLISIYVLLDKERFIEESKTITYILLKEERGQKLILWLKTYNKMIGMYVGTKALDSLIIGLIALIGLIVLKAPYTILIALVVGFTNMIPYFGPLIGVITGAIVGIFVSPSMAFFIALFLLALQQFDAWFLEPKLVGKSIGVRPFLIIVGVVVGGGFFGPVGMILASPTVATIKLFYEQKVAIFKAKNKNLMRRIQENNEEDPEKNNP</sequence>
<feature type="transmembrane region" description="Helical" evidence="8">
    <location>
        <begin position="72"/>
        <end position="94"/>
    </location>
</feature>
<evidence type="ECO:0000313" key="9">
    <source>
        <dbReference type="EMBL" id="MBD7911363.1"/>
    </source>
</evidence>
<feature type="transmembrane region" description="Helical" evidence="8">
    <location>
        <begin position="12"/>
        <end position="33"/>
    </location>
</feature>
<evidence type="ECO:0000256" key="6">
    <source>
        <dbReference type="ARBA" id="ARBA00022989"/>
    </source>
</evidence>
<gene>
    <name evidence="9" type="ORF">H9661_08345</name>
</gene>
<feature type="transmembrane region" description="Helical" evidence="8">
    <location>
        <begin position="319"/>
        <end position="341"/>
    </location>
</feature>
<evidence type="ECO:0000256" key="8">
    <source>
        <dbReference type="SAM" id="Phobius"/>
    </source>
</evidence>
<dbReference type="PANTHER" id="PTHR21716:SF53">
    <property type="entry name" value="PERMEASE PERM-RELATED"/>
    <property type="match status" value="1"/>
</dbReference>
<evidence type="ECO:0000256" key="3">
    <source>
        <dbReference type="ARBA" id="ARBA00022448"/>
    </source>
</evidence>
<feature type="transmembrane region" description="Helical" evidence="8">
    <location>
        <begin position="270"/>
        <end position="298"/>
    </location>
</feature>
<dbReference type="PANTHER" id="PTHR21716">
    <property type="entry name" value="TRANSMEMBRANE PROTEIN"/>
    <property type="match status" value="1"/>
</dbReference>
<dbReference type="RefSeq" id="WP_143316039.1">
    <property type="nucleotide sequence ID" value="NZ_JACSRA010000010.1"/>
</dbReference>
<accession>A0ABR8PT83</accession>
<proteinExistence type="inferred from homology"/>
<reference evidence="9 10" key="1">
    <citation type="submission" date="2020-08" db="EMBL/GenBank/DDBJ databases">
        <title>A Genomic Blueprint of the Chicken Gut Microbiome.</title>
        <authorList>
            <person name="Gilroy R."/>
            <person name="Ravi A."/>
            <person name="Getino M."/>
            <person name="Pursley I."/>
            <person name="Horton D.L."/>
            <person name="Alikhan N.-F."/>
            <person name="Baker D."/>
            <person name="Gharbi K."/>
            <person name="Hall N."/>
            <person name="Watson M."/>
            <person name="Adriaenssens E.M."/>
            <person name="Foster-Nyarko E."/>
            <person name="Jarju S."/>
            <person name="Secka A."/>
            <person name="Antonio M."/>
            <person name="Oren A."/>
            <person name="Chaudhuri R."/>
            <person name="La Ragione R.M."/>
            <person name="Hildebrand F."/>
            <person name="Pallen M.J."/>
        </authorList>
    </citation>
    <scope>NUCLEOTIDE SEQUENCE [LARGE SCALE GENOMIC DNA]</scope>
    <source>
        <strain evidence="9 10">Sa3CVN1</strain>
    </source>
</reference>
<feature type="transmembrane region" description="Helical" evidence="8">
    <location>
        <begin position="39"/>
        <end position="60"/>
    </location>
</feature>
<protein>
    <submittedName>
        <fullName evidence="9">AI-2E family transporter</fullName>
    </submittedName>
</protein>
<organism evidence="9 10">
    <name type="scientific">Clostridium cibarium</name>
    <dbReference type="NCBI Taxonomy" id="2762247"/>
    <lineage>
        <taxon>Bacteria</taxon>
        <taxon>Bacillati</taxon>
        <taxon>Bacillota</taxon>
        <taxon>Clostridia</taxon>
        <taxon>Eubacteriales</taxon>
        <taxon>Clostridiaceae</taxon>
        <taxon>Clostridium</taxon>
    </lineage>
</organism>
<keyword evidence="6 8" id="KW-1133">Transmembrane helix</keyword>
<keyword evidence="5 8" id="KW-0812">Transmembrane</keyword>
<evidence type="ECO:0000313" key="10">
    <source>
        <dbReference type="Proteomes" id="UP000627781"/>
    </source>
</evidence>
<keyword evidence="10" id="KW-1185">Reference proteome</keyword>
<evidence type="ECO:0000256" key="4">
    <source>
        <dbReference type="ARBA" id="ARBA00022475"/>
    </source>
</evidence>
<keyword evidence="3" id="KW-0813">Transport</keyword>
<dbReference type="Pfam" id="PF01594">
    <property type="entry name" value="AI-2E_transport"/>
    <property type="match status" value="1"/>
</dbReference>
<evidence type="ECO:0000256" key="7">
    <source>
        <dbReference type="ARBA" id="ARBA00023136"/>
    </source>
</evidence>
<comment type="subcellular location">
    <subcellularLocation>
        <location evidence="1">Cell membrane</location>
        <topology evidence="1">Multi-pass membrane protein</topology>
    </subcellularLocation>
</comment>
<comment type="similarity">
    <text evidence="2">Belongs to the autoinducer-2 exporter (AI-2E) (TC 2.A.86) family.</text>
</comment>
<name>A0ABR8PT83_9CLOT</name>